<gene>
    <name evidence="2" type="ORF">J4Q44_G00126350</name>
</gene>
<accession>A0AAN8LRA5</accession>
<sequence>MEHQSRASQPERDYDEGISSSNSDDISIYSFTDCESESDDEDHERRTPPLKVKDEEDGKVTRLEVRDMVEDDDLSLHSFDESDFLRDDGNDASAEDSPEPPKEPQRKVASLKDPQLIIVAKPNIPLPASVSALKKVSRQMEVVPTVRPCRQQLDKKTQWTNTNEESLRRIFKNLASMELDLEEGLQTVNDGLDINQVRQKNEGCFRAWIEKWMGRRKEKNPKDEEMDREDKGKMGEELRALIQVMRRNCSESDLEAVDLDRWLNDLERLKVAFKKCTGKICEMVEFMVEMQTRIAENRPEKKNYVRSFSPGKVSGPVSGQTGLSPLVTSAPWTLAEALQALPSAVAPLSPEDVPRPRTPPSPVPVIVSPSAVCHTLALGLYMLSQDDRDTVEYFPHPRLALIINLRENSRKLLQDMAQKMPRVAQQDVEAKRIGKGKKKAKKGRRKPVIDSRRKMLRKVRKGCEKGQKESEEEVPPVAAV</sequence>
<name>A0AAN8LRA5_9TELE</name>
<feature type="region of interest" description="Disordered" evidence="1">
    <location>
        <begin position="1"/>
        <end position="111"/>
    </location>
</feature>
<feature type="region of interest" description="Disordered" evidence="1">
    <location>
        <begin position="430"/>
        <end position="480"/>
    </location>
</feature>
<feature type="compositionally biased region" description="Basic residues" evidence="1">
    <location>
        <begin position="433"/>
        <end position="446"/>
    </location>
</feature>
<proteinExistence type="predicted"/>
<dbReference type="Proteomes" id="UP001356427">
    <property type="component" value="Unassembled WGS sequence"/>
</dbReference>
<evidence type="ECO:0000313" key="2">
    <source>
        <dbReference type="EMBL" id="KAK6317235.1"/>
    </source>
</evidence>
<protein>
    <submittedName>
        <fullName evidence="2">Uncharacterized protein</fullName>
    </submittedName>
</protein>
<organism evidence="2 3">
    <name type="scientific">Coregonus suidteri</name>
    <dbReference type="NCBI Taxonomy" id="861788"/>
    <lineage>
        <taxon>Eukaryota</taxon>
        <taxon>Metazoa</taxon>
        <taxon>Chordata</taxon>
        <taxon>Craniata</taxon>
        <taxon>Vertebrata</taxon>
        <taxon>Euteleostomi</taxon>
        <taxon>Actinopterygii</taxon>
        <taxon>Neopterygii</taxon>
        <taxon>Teleostei</taxon>
        <taxon>Protacanthopterygii</taxon>
        <taxon>Salmoniformes</taxon>
        <taxon>Salmonidae</taxon>
        <taxon>Coregoninae</taxon>
        <taxon>Coregonus</taxon>
    </lineage>
</organism>
<dbReference type="EMBL" id="JAGTTL010000010">
    <property type="protein sequence ID" value="KAK6317235.1"/>
    <property type="molecule type" value="Genomic_DNA"/>
</dbReference>
<feature type="compositionally biased region" description="Basic and acidic residues" evidence="1">
    <location>
        <begin position="1"/>
        <end position="12"/>
    </location>
</feature>
<reference evidence="2 3" key="1">
    <citation type="submission" date="2021-04" db="EMBL/GenBank/DDBJ databases">
        <authorList>
            <person name="De Guttry C."/>
            <person name="Zahm M."/>
            <person name="Klopp C."/>
            <person name="Cabau C."/>
            <person name="Louis A."/>
            <person name="Berthelot C."/>
            <person name="Parey E."/>
            <person name="Roest Crollius H."/>
            <person name="Montfort J."/>
            <person name="Robinson-Rechavi M."/>
            <person name="Bucao C."/>
            <person name="Bouchez O."/>
            <person name="Gislard M."/>
            <person name="Lluch J."/>
            <person name="Milhes M."/>
            <person name="Lampietro C."/>
            <person name="Lopez Roques C."/>
            <person name="Donnadieu C."/>
            <person name="Braasch I."/>
            <person name="Desvignes T."/>
            <person name="Postlethwait J."/>
            <person name="Bobe J."/>
            <person name="Wedekind C."/>
            <person name="Guiguen Y."/>
        </authorList>
    </citation>
    <scope>NUCLEOTIDE SEQUENCE [LARGE SCALE GENOMIC DNA]</scope>
    <source>
        <strain evidence="2">Cs_M1</strain>
        <tissue evidence="2">Blood</tissue>
    </source>
</reference>
<evidence type="ECO:0000256" key="1">
    <source>
        <dbReference type="SAM" id="MobiDB-lite"/>
    </source>
</evidence>
<dbReference type="AlphaFoldDB" id="A0AAN8LRA5"/>
<evidence type="ECO:0000313" key="3">
    <source>
        <dbReference type="Proteomes" id="UP001356427"/>
    </source>
</evidence>
<feature type="compositionally biased region" description="Basic and acidic residues" evidence="1">
    <location>
        <begin position="43"/>
        <end position="89"/>
    </location>
</feature>
<comment type="caution">
    <text evidence="2">The sequence shown here is derived from an EMBL/GenBank/DDBJ whole genome shotgun (WGS) entry which is preliminary data.</text>
</comment>
<feature type="compositionally biased region" description="Low complexity" evidence="1">
    <location>
        <begin position="18"/>
        <end position="30"/>
    </location>
</feature>
<keyword evidence="3" id="KW-1185">Reference proteome</keyword>